<dbReference type="AlphaFoldDB" id="A0A9W7CKV9"/>
<accession>A0A9W7CKV9</accession>
<evidence type="ECO:0000313" key="2">
    <source>
        <dbReference type="Proteomes" id="UP001165121"/>
    </source>
</evidence>
<dbReference type="OrthoDB" id="6380246at2759"/>
<organism evidence="1 2">
    <name type="scientific">Phytophthora fragariaefolia</name>
    <dbReference type="NCBI Taxonomy" id="1490495"/>
    <lineage>
        <taxon>Eukaryota</taxon>
        <taxon>Sar</taxon>
        <taxon>Stramenopiles</taxon>
        <taxon>Oomycota</taxon>
        <taxon>Peronosporomycetes</taxon>
        <taxon>Peronosporales</taxon>
        <taxon>Peronosporaceae</taxon>
        <taxon>Phytophthora</taxon>
    </lineage>
</organism>
<sequence>MLANTSRAGKVSGIVRKYEQRSAAHRYVYRYLFGTDGHVASELGSDGKVTIELGADGQTEPEWTQIVFWDTNADYTYGFMDVAVNACVRVVNGS</sequence>
<keyword evidence="2" id="KW-1185">Reference proteome</keyword>
<comment type="caution">
    <text evidence="1">The sequence shown here is derived from an EMBL/GenBank/DDBJ whole genome shotgun (WGS) entry which is preliminary data.</text>
</comment>
<protein>
    <submittedName>
        <fullName evidence="1">Unnamed protein product</fullName>
    </submittedName>
</protein>
<evidence type="ECO:0000313" key="1">
    <source>
        <dbReference type="EMBL" id="GMF35025.1"/>
    </source>
</evidence>
<proteinExistence type="predicted"/>
<dbReference type="EMBL" id="BSXT01000844">
    <property type="protein sequence ID" value="GMF35025.1"/>
    <property type="molecule type" value="Genomic_DNA"/>
</dbReference>
<reference evidence="1" key="1">
    <citation type="submission" date="2023-04" db="EMBL/GenBank/DDBJ databases">
        <title>Phytophthora fragariaefolia NBRC 109709.</title>
        <authorList>
            <person name="Ichikawa N."/>
            <person name="Sato H."/>
            <person name="Tonouchi N."/>
        </authorList>
    </citation>
    <scope>NUCLEOTIDE SEQUENCE</scope>
    <source>
        <strain evidence="1">NBRC 109709</strain>
    </source>
</reference>
<gene>
    <name evidence="1" type="ORF">Pfra01_000916100</name>
</gene>
<dbReference type="Proteomes" id="UP001165121">
    <property type="component" value="Unassembled WGS sequence"/>
</dbReference>
<name>A0A9W7CKV9_9STRA</name>